<dbReference type="PANTHER" id="PTHR30302:SF1">
    <property type="entry name" value="HYDROGENASE 2 MATURATION PROTEASE"/>
    <property type="match status" value="1"/>
</dbReference>
<reference evidence="6" key="1">
    <citation type="submission" date="2017-08" db="EMBL/GenBank/DDBJ databases">
        <authorList>
            <person name="Grouzdev D.S."/>
            <person name="Gaisin V.A."/>
            <person name="Rysina M.S."/>
            <person name="Gorlenko V.M."/>
        </authorList>
    </citation>
    <scope>NUCLEOTIDE SEQUENCE [LARGE SCALE GENOMIC DNA]</scope>
    <source>
        <strain evidence="6">Kir15-3F</strain>
    </source>
</reference>
<comment type="caution">
    <text evidence="5">The sequence shown here is derived from an EMBL/GenBank/DDBJ whole genome shotgun (WGS) entry which is preliminary data.</text>
</comment>
<dbReference type="GO" id="GO:0004190">
    <property type="term" value="F:aspartic-type endopeptidase activity"/>
    <property type="evidence" value="ECO:0007669"/>
    <property type="project" value="UniProtKB-KW"/>
</dbReference>
<dbReference type="PANTHER" id="PTHR30302">
    <property type="entry name" value="HYDROGENASE 1 MATURATION PROTEASE"/>
    <property type="match status" value="1"/>
</dbReference>
<keyword evidence="3" id="KW-0064">Aspartyl protease</keyword>
<name>A0A2A6RFH0_9CHLR</name>
<dbReference type="OrthoDB" id="9794619at2"/>
<dbReference type="PRINTS" id="PR00446">
    <property type="entry name" value="HYDRGNUPTAKE"/>
</dbReference>
<keyword evidence="6" id="KW-1185">Reference proteome</keyword>
<dbReference type="EMBL" id="NQWI01000122">
    <property type="protein sequence ID" value="PDW01625.1"/>
    <property type="molecule type" value="Genomic_DNA"/>
</dbReference>
<keyword evidence="4" id="KW-0378">Hydrolase</keyword>
<dbReference type="InterPro" id="IPR000671">
    <property type="entry name" value="Peptidase_A31"/>
</dbReference>
<dbReference type="GO" id="GO:0016485">
    <property type="term" value="P:protein processing"/>
    <property type="evidence" value="ECO:0007669"/>
    <property type="project" value="TreeGrafter"/>
</dbReference>
<evidence type="ECO:0008006" key="7">
    <source>
        <dbReference type="Google" id="ProtNLM"/>
    </source>
</evidence>
<evidence type="ECO:0000256" key="3">
    <source>
        <dbReference type="ARBA" id="ARBA00022750"/>
    </source>
</evidence>
<accession>A0A2A6RFH0</accession>
<dbReference type="Gene3D" id="3.40.50.1450">
    <property type="entry name" value="HybD-like"/>
    <property type="match status" value="1"/>
</dbReference>
<evidence type="ECO:0000313" key="6">
    <source>
        <dbReference type="Proteomes" id="UP000220527"/>
    </source>
</evidence>
<keyword evidence="2" id="KW-0645">Protease</keyword>
<dbReference type="InterPro" id="IPR023430">
    <property type="entry name" value="Pept_HybD-like_dom_sf"/>
</dbReference>
<proteinExistence type="inferred from homology"/>
<evidence type="ECO:0000256" key="1">
    <source>
        <dbReference type="ARBA" id="ARBA00006814"/>
    </source>
</evidence>
<dbReference type="NCBIfam" id="TIGR00072">
    <property type="entry name" value="hydrog_prot"/>
    <property type="match status" value="1"/>
</dbReference>
<comment type="similarity">
    <text evidence="1">Belongs to the peptidase A31 family.</text>
</comment>
<evidence type="ECO:0000313" key="5">
    <source>
        <dbReference type="EMBL" id="PDW01625.1"/>
    </source>
</evidence>
<organism evidence="5 6">
    <name type="scientific">Candidatus Viridilinea mediisalina</name>
    <dbReference type="NCBI Taxonomy" id="2024553"/>
    <lineage>
        <taxon>Bacteria</taxon>
        <taxon>Bacillati</taxon>
        <taxon>Chloroflexota</taxon>
        <taxon>Chloroflexia</taxon>
        <taxon>Chloroflexales</taxon>
        <taxon>Chloroflexineae</taxon>
        <taxon>Oscillochloridaceae</taxon>
        <taxon>Candidatus Viridilinea</taxon>
    </lineage>
</organism>
<protein>
    <recommendedName>
        <fullName evidence="7">Hydrogenase maturation protease</fullName>
    </recommendedName>
</protein>
<dbReference type="Pfam" id="PF01750">
    <property type="entry name" value="HycI"/>
    <property type="match status" value="1"/>
</dbReference>
<dbReference type="SUPFAM" id="SSF53163">
    <property type="entry name" value="HybD-like"/>
    <property type="match status" value="1"/>
</dbReference>
<dbReference type="CDD" id="cd06062">
    <property type="entry name" value="H2MP_MemB-H2up"/>
    <property type="match status" value="1"/>
</dbReference>
<dbReference type="AlphaFoldDB" id="A0A2A6RFH0"/>
<sequence>MVKNSITLPTSSPPRLLILGIGNRLCSDDGLGGAAVERLLERYQLPAGVVARDGGVLGLHLLPDLVQVEQLIIIDAVDSEQEPGQIIRREGAAIVPSASPQLSLHQCGLSDLLAVAQALGSCPAQTILWGIVPASTAPGLSLSPVVAAQLDRLVEQIIEDIGILWEGS</sequence>
<gene>
    <name evidence="5" type="ORF">CJ255_18135</name>
</gene>
<dbReference type="Proteomes" id="UP000220527">
    <property type="component" value="Unassembled WGS sequence"/>
</dbReference>
<evidence type="ECO:0000256" key="4">
    <source>
        <dbReference type="ARBA" id="ARBA00022801"/>
    </source>
</evidence>
<evidence type="ECO:0000256" key="2">
    <source>
        <dbReference type="ARBA" id="ARBA00022670"/>
    </source>
</evidence>
<dbReference type="GO" id="GO:0008047">
    <property type="term" value="F:enzyme activator activity"/>
    <property type="evidence" value="ECO:0007669"/>
    <property type="project" value="InterPro"/>
</dbReference>